<proteinExistence type="predicted"/>
<name>C5DAW8_GEOSW</name>
<dbReference type="STRING" id="471223.GWCH70_1646"/>
<dbReference type="OrthoDB" id="2083716at2"/>
<accession>C5DAW8</accession>
<dbReference type="KEGG" id="gwc:GWCH70_1646"/>
<dbReference type="HOGENOM" id="CLU_104502_0_0_9"/>
<gene>
    <name evidence="1" type="ordered locus">GWCH70_1646</name>
</gene>
<dbReference type="eggNOG" id="ENOG5032R2I">
    <property type="taxonomic scope" value="Bacteria"/>
</dbReference>
<organism evidence="1">
    <name type="scientific">Geobacillus sp. (strain WCH70)</name>
    <dbReference type="NCBI Taxonomy" id="471223"/>
    <lineage>
        <taxon>Bacteria</taxon>
        <taxon>Bacillati</taxon>
        <taxon>Bacillota</taxon>
        <taxon>Bacilli</taxon>
        <taxon>Bacillales</taxon>
        <taxon>Anoxybacillaceae</taxon>
        <taxon>Geobacillus</taxon>
    </lineage>
</organism>
<dbReference type="EMBL" id="CP001638">
    <property type="protein sequence ID" value="ACS24432.1"/>
    <property type="molecule type" value="Genomic_DNA"/>
</dbReference>
<dbReference type="AlphaFoldDB" id="C5DAW8"/>
<evidence type="ECO:0000313" key="1">
    <source>
        <dbReference type="EMBL" id="ACS24432.1"/>
    </source>
</evidence>
<reference evidence="1" key="1">
    <citation type="submission" date="2009-06" db="EMBL/GenBank/DDBJ databases">
        <title>Complete sequence of chromosome of Geopacillus sp. WCH70.</title>
        <authorList>
            <consortium name="US DOE Joint Genome Institute"/>
            <person name="Lucas S."/>
            <person name="Copeland A."/>
            <person name="Lapidus A."/>
            <person name="Glavina del Rio T."/>
            <person name="Dalin E."/>
            <person name="Tice H."/>
            <person name="Bruce D."/>
            <person name="Goodwin L."/>
            <person name="Pitluck S."/>
            <person name="Chertkov O."/>
            <person name="Brettin T."/>
            <person name="Detter J.C."/>
            <person name="Han C."/>
            <person name="Larimer F."/>
            <person name="Land M."/>
            <person name="Hauser L."/>
            <person name="Kyrpides N."/>
            <person name="Mikhailova N."/>
            <person name="Brumm P."/>
            <person name="Mead D.A."/>
            <person name="Richardson P."/>
        </authorList>
    </citation>
    <scope>NUCLEOTIDE SEQUENCE [LARGE SCALE GENOMIC DNA]</scope>
    <source>
        <strain evidence="1">WCH70</strain>
    </source>
</reference>
<protein>
    <submittedName>
        <fullName evidence="1">Uncharacterized protein</fullName>
    </submittedName>
</protein>
<sequence>MGVLSKSDFYYGALLSNLINSGFCPAIIEQGENRRIYTFTNDSGEYLIFAKYVSKPLPRQNEDVQIWQFTFSQEEIEKIRKYEDSNIRHYFALICGRKGLKNSEIALLSLNDIKDCLDVDYQRPSYRITIKSEKGKHGLRAYGTGRADKNLDGSDNTIRLPRDIASCFRGSKIEASV</sequence>